<accession>A0A9W8JEP0</accession>
<evidence type="ECO:0000313" key="14">
    <source>
        <dbReference type="Proteomes" id="UP001140091"/>
    </source>
</evidence>
<organism evidence="13 14">
    <name type="scientific">Candolleomyces eurysporus</name>
    <dbReference type="NCBI Taxonomy" id="2828524"/>
    <lineage>
        <taxon>Eukaryota</taxon>
        <taxon>Fungi</taxon>
        <taxon>Dikarya</taxon>
        <taxon>Basidiomycota</taxon>
        <taxon>Agaricomycotina</taxon>
        <taxon>Agaricomycetes</taxon>
        <taxon>Agaricomycetidae</taxon>
        <taxon>Agaricales</taxon>
        <taxon>Agaricineae</taxon>
        <taxon>Psathyrellaceae</taxon>
        <taxon>Candolleomyces</taxon>
    </lineage>
</organism>
<feature type="compositionally biased region" description="Low complexity" evidence="12">
    <location>
        <begin position="112"/>
        <end position="136"/>
    </location>
</feature>
<feature type="region of interest" description="Disordered" evidence="12">
    <location>
        <begin position="1"/>
        <end position="136"/>
    </location>
</feature>
<evidence type="ECO:0000256" key="4">
    <source>
        <dbReference type="ARBA" id="ARBA00022946"/>
    </source>
</evidence>
<dbReference type="Proteomes" id="UP001140091">
    <property type="component" value="Unassembled WGS sequence"/>
</dbReference>
<reference evidence="13" key="1">
    <citation type="submission" date="2022-06" db="EMBL/GenBank/DDBJ databases">
        <title>Genome Sequence of Candolleomyces eurysporus.</title>
        <authorList>
            <person name="Buettner E."/>
        </authorList>
    </citation>
    <scope>NUCLEOTIDE SEQUENCE</scope>
    <source>
        <strain evidence="13">VTCC 930004</strain>
    </source>
</reference>
<evidence type="ECO:0000256" key="11">
    <source>
        <dbReference type="SAM" id="Coils"/>
    </source>
</evidence>
<keyword evidence="5 10" id="KW-1133">Transmembrane helix</keyword>
<evidence type="ECO:0000256" key="1">
    <source>
        <dbReference type="ARBA" id="ARBA00007472"/>
    </source>
</evidence>
<feature type="transmembrane region" description="Helical" evidence="10">
    <location>
        <begin position="445"/>
        <end position="466"/>
    </location>
</feature>
<comment type="similarity">
    <text evidence="1 10">Belongs to the SHE9 family.</text>
</comment>
<feature type="non-terminal residue" evidence="13">
    <location>
        <position position="1"/>
    </location>
</feature>
<dbReference type="GO" id="GO:0007007">
    <property type="term" value="P:inner mitochondrial membrane organization"/>
    <property type="evidence" value="ECO:0007669"/>
    <property type="project" value="TreeGrafter"/>
</dbReference>
<dbReference type="EMBL" id="JANBPK010000788">
    <property type="protein sequence ID" value="KAJ2931963.1"/>
    <property type="molecule type" value="Genomic_DNA"/>
</dbReference>
<proteinExistence type="inferred from homology"/>
<keyword evidence="7 10" id="KW-0496">Mitochondrion</keyword>
<dbReference type="GO" id="GO:0005743">
    <property type="term" value="C:mitochondrial inner membrane"/>
    <property type="evidence" value="ECO:0007669"/>
    <property type="project" value="UniProtKB-SubCell"/>
</dbReference>
<dbReference type="InterPro" id="IPR008839">
    <property type="entry name" value="MDM33_fungi"/>
</dbReference>
<evidence type="ECO:0000256" key="12">
    <source>
        <dbReference type="SAM" id="MobiDB-lite"/>
    </source>
</evidence>
<keyword evidence="3 10" id="KW-0999">Mitochondrion inner membrane</keyword>
<keyword evidence="2 10" id="KW-0812">Transmembrane</keyword>
<dbReference type="AlphaFoldDB" id="A0A9W8JEP0"/>
<evidence type="ECO:0000256" key="8">
    <source>
        <dbReference type="ARBA" id="ARBA00023136"/>
    </source>
</evidence>
<gene>
    <name evidence="13" type="ORF">H1R20_g5131</name>
</gene>
<feature type="compositionally biased region" description="Low complexity" evidence="12">
    <location>
        <begin position="82"/>
        <end position="102"/>
    </location>
</feature>
<evidence type="ECO:0000256" key="9">
    <source>
        <dbReference type="ARBA" id="ARBA00024807"/>
    </source>
</evidence>
<evidence type="ECO:0000256" key="10">
    <source>
        <dbReference type="RuleBase" id="RU364128"/>
    </source>
</evidence>
<keyword evidence="4 10" id="KW-0809">Transit peptide</keyword>
<evidence type="ECO:0000313" key="13">
    <source>
        <dbReference type="EMBL" id="KAJ2931963.1"/>
    </source>
</evidence>
<feature type="coiled-coil region" evidence="11">
    <location>
        <begin position="197"/>
        <end position="245"/>
    </location>
</feature>
<name>A0A9W8JEP0_9AGAR</name>
<dbReference type="OrthoDB" id="5595506at2759"/>
<evidence type="ECO:0000256" key="3">
    <source>
        <dbReference type="ARBA" id="ARBA00022792"/>
    </source>
</evidence>
<comment type="subunit">
    <text evidence="10">Homooligomer.</text>
</comment>
<feature type="transmembrane region" description="Helical" evidence="10">
    <location>
        <begin position="316"/>
        <end position="336"/>
    </location>
</feature>
<dbReference type="PANTHER" id="PTHR31961">
    <property type="entry name" value="SENSITIVE TO HIGH EXPRESSION PROTEIN 9, MITOCHONDRIAL"/>
    <property type="match status" value="1"/>
</dbReference>
<feature type="compositionally biased region" description="Polar residues" evidence="12">
    <location>
        <begin position="1"/>
        <end position="19"/>
    </location>
</feature>
<evidence type="ECO:0000256" key="6">
    <source>
        <dbReference type="ARBA" id="ARBA00023054"/>
    </source>
</evidence>
<sequence>MLRTSLSRPLRQLSNSSAWKRNVRYRLAHNVSTAQQQTQTTDGDKDTASVTSAGSSSSTGSTFNSPSDPLLAGGEKQESAVPDSSSLASRSIPLPSPSSFPSEGTPKSEPGPSTSTSTSASKKDPSTTATATTDSSADALSTLPTYNLDEVKQRIRHWTEHAAVTIRERADEFTAKTKTQFSQLGAHLNKATGYEEIEALKRDVVAQEHRINETRRSARQAKVAYEEAVIQRSKSQREVNDLLQRKSTWTDNDVSRFTTLVRQDHLYEQEEHRAKTAVDDSEEAVEKEFSQLMRLILARYHEEQVWSDKIRSASTYGQLAALGLNLLVFILAIILVEPWKRKRLAQTFERKVEELSEDYAKLLEGSMKNIDQRLVGQEKLLVELAEDLARRESSSSAWSDVLVAEQTTPSIPLPPAGVEEVVPELPKTARIAVANVELSSRTVEMLAIGTGTFVLGALTAVLFSAAR</sequence>
<protein>
    <recommendedName>
        <fullName evidence="10">Sensitive to high expression protein 9, mitochondrial</fullName>
    </recommendedName>
</protein>
<keyword evidence="6 11" id="KW-0175">Coiled coil</keyword>
<dbReference type="PANTHER" id="PTHR31961:SF3">
    <property type="entry name" value="SENSITIVE TO HIGH EXPRESSION PROTEIN 9, MITOCHONDRIAL"/>
    <property type="match status" value="1"/>
</dbReference>
<evidence type="ECO:0000256" key="2">
    <source>
        <dbReference type="ARBA" id="ARBA00022692"/>
    </source>
</evidence>
<keyword evidence="8 10" id="KW-0472">Membrane</keyword>
<comment type="subcellular location">
    <subcellularLocation>
        <location evidence="10">Mitochondrion inner membrane</location>
        <topology evidence="10">Multi-pass membrane protein</topology>
    </subcellularLocation>
</comment>
<evidence type="ECO:0000256" key="5">
    <source>
        <dbReference type="ARBA" id="ARBA00022989"/>
    </source>
</evidence>
<comment type="caution">
    <text evidence="13">The sequence shown here is derived from an EMBL/GenBank/DDBJ whole genome shotgun (WGS) entry which is preliminary data.</text>
</comment>
<evidence type="ECO:0000256" key="7">
    <source>
        <dbReference type="ARBA" id="ARBA00023128"/>
    </source>
</evidence>
<comment type="function">
    <text evidence="9">Required for the maintenance of the structure of the mitochondrial inner membrane. Involved in mitochondrial morphology. Causes growth arrest when highly overexpressed.</text>
</comment>
<dbReference type="Pfam" id="PF05546">
    <property type="entry name" value="She9_MDM33"/>
    <property type="match status" value="1"/>
</dbReference>
<feature type="compositionally biased region" description="Low complexity" evidence="12">
    <location>
        <begin position="48"/>
        <end position="62"/>
    </location>
</feature>
<keyword evidence="14" id="KW-1185">Reference proteome</keyword>